<organism evidence="2 3">
    <name type="scientific">Taenia crassiceps</name>
    <dbReference type="NCBI Taxonomy" id="6207"/>
    <lineage>
        <taxon>Eukaryota</taxon>
        <taxon>Metazoa</taxon>
        <taxon>Spiralia</taxon>
        <taxon>Lophotrochozoa</taxon>
        <taxon>Platyhelminthes</taxon>
        <taxon>Cestoda</taxon>
        <taxon>Eucestoda</taxon>
        <taxon>Cyclophyllidea</taxon>
        <taxon>Taeniidae</taxon>
        <taxon>Taenia</taxon>
    </lineage>
</organism>
<protein>
    <submittedName>
        <fullName evidence="2">Uncharacterized protein</fullName>
    </submittedName>
</protein>
<feature type="compositionally biased region" description="Basic and acidic residues" evidence="1">
    <location>
        <begin position="50"/>
        <end position="59"/>
    </location>
</feature>
<sequence length="101" mass="10238">MDHAYVLVSQQQQPPPPLPPLTSNDSIAKFSTLPEALDGSVPPKLLPNHESGDHMDHNHPLSAPTSSEVGGGKYSDSTMEGSSGGGGGVAGSAATVMTTDS</sequence>
<dbReference type="Proteomes" id="UP001651158">
    <property type="component" value="Unassembled WGS sequence"/>
</dbReference>
<reference evidence="2 3" key="1">
    <citation type="journal article" date="2022" name="Front. Cell. Infect. Microbiol.">
        <title>The Genomes of Two Strains of Taenia crassiceps the Animal Model for the Study of Human Cysticercosis.</title>
        <authorList>
            <person name="Bobes R.J."/>
            <person name="Estrada K."/>
            <person name="Rios-Valencia D.G."/>
            <person name="Calderon-Gallegos A."/>
            <person name="de la Torre P."/>
            <person name="Carrero J.C."/>
            <person name="Sanchez-Flores A."/>
            <person name="Laclette J.P."/>
        </authorList>
    </citation>
    <scope>NUCLEOTIDE SEQUENCE [LARGE SCALE GENOMIC DNA]</scope>
    <source>
        <strain evidence="2">WFUcys</strain>
    </source>
</reference>
<evidence type="ECO:0000256" key="1">
    <source>
        <dbReference type="SAM" id="MobiDB-lite"/>
    </source>
</evidence>
<proteinExistence type="predicted"/>
<accession>A0ABR4QSN5</accession>
<evidence type="ECO:0000313" key="2">
    <source>
        <dbReference type="EMBL" id="KAL5112103.1"/>
    </source>
</evidence>
<feature type="region of interest" description="Disordered" evidence="1">
    <location>
        <begin position="1"/>
        <end position="101"/>
    </location>
</feature>
<name>A0ABR4QSN5_9CEST</name>
<evidence type="ECO:0000313" key="3">
    <source>
        <dbReference type="Proteomes" id="UP001651158"/>
    </source>
</evidence>
<gene>
    <name evidence="2" type="ORF">TcWFU_005217</name>
</gene>
<keyword evidence="3" id="KW-1185">Reference proteome</keyword>
<comment type="caution">
    <text evidence="2">The sequence shown here is derived from an EMBL/GenBank/DDBJ whole genome shotgun (WGS) entry which is preliminary data.</text>
</comment>
<dbReference type="EMBL" id="JAKROA010000001">
    <property type="protein sequence ID" value="KAL5112103.1"/>
    <property type="molecule type" value="Genomic_DNA"/>
</dbReference>